<dbReference type="Proteomes" id="UP001357485">
    <property type="component" value="Unassembled WGS sequence"/>
</dbReference>
<accession>A0ABR0LRB3</accession>
<protein>
    <submittedName>
        <fullName evidence="2">Uncharacterized protein</fullName>
    </submittedName>
</protein>
<sequence>PPKSHPKAQKDAKTAVPVASRRHSHPRLFRARRGRETRAHGRSRPQLHALLSADQSLRLVVPEEGLSRRRQ</sequence>
<comment type="caution">
    <text evidence="2">The sequence shown here is derived from an EMBL/GenBank/DDBJ whole genome shotgun (WGS) entry which is preliminary data.</text>
</comment>
<keyword evidence="3" id="KW-1185">Reference proteome</keyword>
<feature type="region of interest" description="Disordered" evidence="1">
    <location>
        <begin position="31"/>
        <end position="50"/>
    </location>
</feature>
<feature type="non-terminal residue" evidence="2">
    <location>
        <position position="71"/>
    </location>
</feature>
<dbReference type="EMBL" id="JAVRRA010013653">
    <property type="protein sequence ID" value="KAK5226369.1"/>
    <property type="molecule type" value="Genomic_DNA"/>
</dbReference>
<evidence type="ECO:0000313" key="3">
    <source>
        <dbReference type="Proteomes" id="UP001357485"/>
    </source>
</evidence>
<name>A0ABR0LRB3_9PEZI</name>
<evidence type="ECO:0000256" key="1">
    <source>
        <dbReference type="SAM" id="MobiDB-lite"/>
    </source>
</evidence>
<proteinExistence type="predicted"/>
<reference evidence="2 3" key="1">
    <citation type="submission" date="2023-08" db="EMBL/GenBank/DDBJ databases">
        <title>Black Yeasts Isolated from many extreme environments.</title>
        <authorList>
            <person name="Coleine C."/>
            <person name="Stajich J.E."/>
            <person name="Selbmann L."/>
        </authorList>
    </citation>
    <scope>NUCLEOTIDE SEQUENCE [LARGE SCALE GENOMIC DNA]</scope>
    <source>
        <strain evidence="2 3">CCFEE 536</strain>
    </source>
</reference>
<feature type="region of interest" description="Disordered" evidence="1">
    <location>
        <begin position="1"/>
        <end position="25"/>
    </location>
</feature>
<gene>
    <name evidence="2" type="ORF">LTR16_012770</name>
</gene>
<organism evidence="2 3">
    <name type="scientific">Cryomyces antarcticus</name>
    <dbReference type="NCBI Taxonomy" id="329879"/>
    <lineage>
        <taxon>Eukaryota</taxon>
        <taxon>Fungi</taxon>
        <taxon>Dikarya</taxon>
        <taxon>Ascomycota</taxon>
        <taxon>Pezizomycotina</taxon>
        <taxon>Dothideomycetes</taxon>
        <taxon>Dothideomycetes incertae sedis</taxon>
        <taxon>Cryomyces</taxon>
    </lineage>
</organism>
<evidence type="ECO:0000313" key="2">
    <source>
        <dbReference type="EMBL" id="KAK5226369.1"/>
    </source>
</evidence>
<feature type="non-terminal residue" evidence="2">
    <location>
        <position position="1"/>
    </location>
</feature>